<proteinExistence type="predicted"/>
<reference evidence="1 2" key="1">
    <citation type="submission" date="2016-06" db="EMBL/GenBank/DDBJ databases">
        <title>Comparative genomics of the ectomycorrhizal sister species Rhizopogon vinicolor and Rhizopogon vesiculosus (Basidiomycota: Boletales) reveals a divergence of the mating type B locus.</title>
        <authorList>
            <consortium name="DOE Joint Genome Institute"/>
            <person name="Mujic A.B."/>
            <person name="Kuo A."/>
            <person name="Tritt A."/>
            <person name="Lipzen A."/>
            <person name="Chen C."/>
            <person name="Johnson J."/>
            <person name="Sharma A."/>
            <person name="Barry K."/>
            <person name="Grigoriev I.V."/>
            <person name="Spatafora J.W."/>
        </authorList>
    </citation>
    <scope>NUCLEOTIDE SEQUENCE [LARGE SCALE GENOMIC DNA]</scope>
    <source>
        <strain evidence="1 2">AM-OR11-026</strain>
    </source>
</reference>
<organism evidence="1 2">
    <name type="scientific">Rhizopogon vinicolor AM-OR11-026</name>
    <dbReference type="NCBI Taxonomy" id="1314800"/>
    <lineage>
        <taxon>Eukaryota</taxon>
        <taxon>Fungi</taxon>
        <taxon>Dikarya</taxon>
        <taxon>Basidiomycota</taxon>
        <taxon>Agaricomycotina</taxon>
        <taxon>Agaricomycetes</taxon>
        <taxon>Agaricomycetidae</taxon>
        <taxon>Boletales</taxon>
        <taxon>Suillineae</taxon>
        <taxon>Rhizopogonaceae</taxon>
        <taxon>Rhizopogon</taxon>
    </lineage>
</organism>
<evidence type="ECO:0000313" key="1">
    <source>
        <dbReference type="EMBL" id="OAX31981.1"/>
    </source>
</evidence>
<sequence length="79" mass="8817">MPLPSLILAPYNTAQFIAHNKCGYMLRRSGAGACDSDAESPSEQCGIVFFLWRRRIYGEVRTLQSLACYLSALLVKVFT</sequence>
<dbReference type="AlphaFoldDB" id="A0A1B7MHA1"/>
<dbReference type="EMBL" id="KV449166">
    <property type="protein sequence ID" value="OAX31981.1"/>
    <property type="molecule type" value="Genomic_DNA"/>
</dbReference>
<accession>A0A1B7MHA1</accession>
<evidence type="ECO:0000313" key="2">
    <source>
        <dbReference type="Proteomes" id="UP000092154"/>
    </source>
</evidence>
<gene>
    <name evidence="1" type="ORF">K503DRAFT_777115</name>
</gene>
<name>A0A1B7MHA1_9AGAM</name>
<protein>
    <submittedName>
        <fullName evidence="1">Uncharacterized protein</fullName>
    </submittedName>
</protein>
<keyword evidence="2" id="KW-1185">Reference proteome</keyword>
<dbReference type="InParanoid" id="A0A1B7MHA1"/>
<dbReference type="OrthoDB" id="10384870at2759"/>
<dbReference type="Proteomes" id="UP000092154">
    <property type="component" value="Unassembled WGS sequence"/>
</dbReference>